<dbReference type="PANTHER" id="PTHR33175:SF2">
    <property type="entry name" value="INTEGRATION HOST FACTOR SUBUNIT ALPHA"/>
    <property type="match status" value="1"/>
</dbReference>
<dbReference type="CDD" id="cd13835">
    <property type="entry name" value="IHF_A"/>
    <property type="match status" value="1"/>
</dbReference>
<dbReference type="Pfam" id="PF00216">
    <property type="entry name" value="Bac_DNA_binding"/>
    <property type="match status" value="1"/>
</dbReference>
<evidence type="ECO:0000256" key="1">
    <source>
        <dbReference type="ARBA" id="ARBA00010529"/>
    </source>
</evidence>
<comment type="function">
    <text evidence="8">This protein is one of the two subunits of integration host factor, a specific DNA-binding protein that functions in genetic recombination as well as in transcriptional and translational control.</text>
</comment>
<gene>
    <name evidence="8" type="primary">ihfA</name>
    <name evidence="8" type="synonym">himA</name>
    <name evidence="10" type="ORF">PU02_1032</name>
</gene>
<dbReference type="GO" id="GO:0005829">
    <property type="term" value="C:cytosol"/>
    <property type="evidence" value="ECO:0007669"/>
    <property type="project" value="TreeGrafter"/>
</dbReference>
<dbReference type="SUPFAM" id="SSF47729">
    <property type="entry name" value="IHF-like DNA-binding proteins"/>
    <property type="match status" value="1"/>
</dbReference>
<dbReference type="GO" id="GO:0003677">
    <property type="term" value="F:DNA binding"/>
    <property type="evidence" value="ECO:0007669"/>
    <property type="project" value="UniProtKB-UniRule"/>
</dbReference>
<comment type="similarity">
    <text evidence="1 8 9">Belongs to the bacterial histone-like protein family.</text>
</comment>
<dbReference type="PROSITE" id="PS00045">
    <property type="entry name" value="HISTONE_LIKE"/>
    <property type="match status" value="1"/>
</dbReference>
<protein>
    <recommendedName>
        <fullName evidence="2 8">Integration host factor subunit alpha</fullName>
        <shortName evidence="8">IHF-alpha</shortName>
    </recommendedName>
</protein>
<dbReference type="Proteomes" id="UP000057213">
    <property type="component" value="Chromosome"/>
</dbReference>
<dbReference type="GO" id="GO:0030527">
    <property type="term" value="F:structural constituent of chromatin"/>
    <property type="evidence" value="ECO:0007669"/>
    <property type="project" value="InterPro"/>
</dbReference>
<comment type="subunit">
    <text evidence="8">Heterodimer of an alpha and a beta chain.</text>
</comment>
<dbReference type="PANTHER" id="PTHR33175">
    <property type="entry name" value="DNA-BINDING PROTEIN HU"/>
    <property type="match status" value="1"/>
</dbReference>
<dbReference type="GO" id="GO:0006355">
    <property type="term" value="P:regulation of DNA-templated transcription"/>
    <property type="evidence" value="ECO:0007669"/>
    <property type="project" value="UniProtKB-UniRule"/>
</dbReference>
<evidence type="ECO:0000313" key="11">
    <source>
        <dbReference type="Proteomes" id="UP000057213"/>
    </source>
</evidence>
<keyword evidence="6 8" id="KW-0804">Transcription</keyword>
<evidence type="ECO:0000256" key="9">
    <source>
        <dbReference type="RuleBase" id="RU003939"/>
    </source>
</evidence>
<sequence>MASKAVTRADLASAVCRKVGLSHSESVALIEFILSEISNSLVRGESVKLSSFATFQVRSKSERIGRNPKTGVEAPIPPRRVVTFKAANILKQRILDAHYVKTKNTLMRSDKFKQSGFR</sequence>
<dbReference type="NCBIfam" id="NF001401">
    <property type="entry name" value="PRK00285.1"/>
    <property type="match status" value="1"/>
</dbReference>
<dbReference type="RefSeq" id="WP_053944335.1">
    <property type="nucleotide sequence ID" value="NZ_CP180576.1"/>
</dbReference>
<dbReference type="STRING" id="1318743.PU02_1032"/>
<name>A0A0M4L7F6_9HYPH</name>
<evidence type="ECO:0000256" key="5">
    <source>
        <dbReference type="ARBA" id="ARBA00023125"/>
    </source>
</evidence>
<evidence type="ECO:0000256" key="2">
    <source>
        <dbReference type="ARBA" id="ARBA00018329"/>
    </source>
</evidence>
<dbReference type="InterPro" id="IPR020816">
    <property type="entry name" value="Histone-like_DNA-bd_CS"/>
</dbReference>
<reference evidence="10 11" key="1">
    <citation type="journal article" date="2015" name="Genome Announc.">
        <title>Complete Genome Sequence of Bartonella ancashensis Strain 20.00, Isolated from the Blood of a Patient with Verruga Peruana.</title>
        <authorList>
            <person name="Hang J."/>
            <person name="Mullins K.E."/>
            <person name="Clifford R.J."/>
            <person name="Onmus-Leone F."/>
            <person name="Yang Y."/>
            <person name="Jiang J."/>
            <person name="Leguia M."/>
            <person name="Kasper M.R."/>
            <person name="Maguina C."/>
            <person name="Lesho E.P."/>
            <person name="Jarman R.G."/>
            <person name="Richards A.L."/>
            <person name="Blazes D."/>
        </authorList>
    </citation>
    <scope>NUCLEOTIDE SEQUENCE [LARGE SCALE GENOMIC DNA]</scope>
    <source>
        <strain evidence="10 11">20.00</strain>
    </source>
</reference>
<dbReference type="HAMAP" id="MF_00380">
    <property type="entry name" value="IHF_alpha"/>
    <property type="match status" value="1"/>
</dbReference>
<dbReference type="GO" id="GO:0009893">
    <property type="term" value="P:positive regulation of metabolic process"/>
    <property type="evidence" value="ECO:0007669"/>
    <property type="project" value="UniProtKB-ARBA"/>
</dbReference>
<dbReference type="GO" id="GO:0006417">
    <property type="term" value="P:regulation of translation"/>
    <property type="evidence" value="ECO:0007669"/>
    <property type="project" value="UniProtKB-UniRule"/>
</dbReference>
<dbReference type="PRINTS" id="PR01727">
    <property type="entry name" value="DNABINDINGHU"/>
</dbReference>
<keyword evidence="11" id="KW-1185">Reference proteome</keyword>
<evidence type="ECO:0000256" key="7">
    <source>
        <dbReference type="ARBA" id="ARBA00023172"/>
    </source>
</evidence>
<dbReference type="InterPro" id="IPR010992">
    <property type="entry name" value="IHF-like_DNA-bd_dom_sf"/>
</dbReference>
<dbReference type="InterPro" id="IPR000119">
    <property type="entry name" value="Hist_DNA-bd"/>
</dbReference>
<dbReference type="Gene3D" id="4.10.520.10">
    <property type="entry name" value="IHF-like DNA-binding proteins"/>
    <property type="match status" value="1"/>
</dbReference>
<evidence type="ECO:0000313" key="10">
    <source>
        <dbReference type="EMBL" id="ALE03846.1"/>
    </source>
</evidence>
<keyword evidence="5 8" id="KW-0238">DNA-binding</keyword>
<evidence type="ECO:0000256" key="6">
    <source>
        <dbReference type="ARBA" id="ARBA00023163"/>
    </source>
</evidence>
<proteinExistence type="inferred from homology"/>
<evidence type="ECO:0000256" key="8">
    <source>
        <dbReference type="HAMAP-Rule" id="MF_00380"/>
    </source>
</evidence>
<organism evidence="10 11">
    <name type="scientific">Bartonella ancashensis</name>
    <dbReference type="NCBI Taxonomy" id="1318743"/>
    <lineage>
        <taxon>Bacteria</taxon>
        <taxon>Pseudomonadati</taxon>
        <taxon>Pseudomonadota</taxon>
        <taxon>Alphaproteobacteria</taxon>
        <taxon>Hyphomicrobiales</taxon>
        <taxon>Bartonellaceae</taxon>
        <taxon>Bartonella</taxon>
    </lineage>
</organism>
<keyword evidence="4 8" id="KW-0805">Transcription regulation</keyword>
<accession>A0A0M4L7F6</accession>
<keyword evidence="7 8" id="KW-0233">DNA recombination</keyword>
<dbReference type="AlphaFoldDB" id="A0A0M4L7F6"/>
<dbReference type="PATRIC" id="fig|1318743.3.peg.1046"/>
<keyword evidence="3 8" id="KW-0810">Translation regulation</keyword>
<evidence type="ECO:0000256" key="3">
    <source>
        <dbReference type="ARBA" id="ARBA00022845"/>
    </source>
</evidence>
<dbReference type="SMART" id="SM00411">
    <property type="entry name" value="BHL"/>
    <property type="match status" value="1"/>
</dbReference>
<dbReference type="OrthoDB" id="9797747at2"/>
<dbReference type="GO" id="GO:0006310">
    <property type="term" value="P:DNA recombination"/>
    <property type="evidence" value="ECO:0007669"/>
    <property type="project" value="UniProtKB-UniRule"/>
</dbReference>
<dbReference type="EMBL" id="CP010401">
    <property type="protein sequence ID" value="ALE03846.1"/>
    <property type="molecule type" value="Genomic_DNA"/>
</dbReference>
<dbReference type="KEGG" id="banc:PU02_1032"/>
<dbReference type="InterPro" id="IPR005684">
    <property type="entry name" value="IHF_alpha"/>
</dbReference>
<evidence type="ECO:0000256" key="4">
    <source>
        <dbReference type="ARBA" id="ARBA00023015"/>
    </source>
</evidence>